<keyword evidence="3" id="KW-1185">Reference proteome</keyword>
<feature type="region of interest" description="Disordered" evidence="1">
    <location>
        <begin position="372"/>
        <end position="401"/>
    </location>
</feature>
<dbReference type="AlphaFoldDB" id="A0A5J5F2Y8"/>
<proteinExistence type="predicted"/>
<comment type="caution">
    <text evidence="2">The sequence shown here is derived from an EMBL/GenBank/DDBJ whole genome shotgun (WGS) entry which is preliminary data.</text>
</comment>
<organism evidence="2 3">
    <name type="scientific">Sphaerosporella brunnea</name>
    <dbReference type="NCBI Taxonomy" id="1250544"/>
    <lineage>
        <taxon>Eukaryota</taxon>
        <taxon>Fungi</taxon>
        <taxon>Dikarya</taxon>
        <taxon>Ascomycota</taxon>
        <taxon>Pezizomycotina</taxon>
        <taxon>Pezizomycetes</taxon>
        <taxon>Pezizales</taxon>
        <taxon>Pyronemataceae</taxon>
        <taxon>Sphaerosporella</taxon>
    </lineage>
</organism>
<dbReference type="EMBL" id="VXIS01000047">
    <property type="protein sequence ID" value="KAA8910314.1"/>
    <property type="molecule type" value="Genomic_DNA"/>
</dbReference>
<dbReference type="OrthoDB" id="76567at2759"/>
<gene>
    <name evidence="2" type="ORF">FN846DRAFT_888482</name>
</gene>
<reference evidence="2 3" key="1">
    <citation type="submission" date="2019-09" db="EMBL/GenBank/DDBJ databases">
        <title>Draft genome of the ectomycorrhizal ascomycete Sphaerosporella brunnea.</title>
        <authorList>
            <consortium name="DOE Joint Genome Institute"/>
            <person name="Benucci G.M."/>
            <person name="Marozzi G."/>
            <person name="Antonielli L."/>
            <person name="Sanchez S."/>
            <person name="Marco P."/>
            <person name="Wang X."/>
            <person name="Falini L.B."/>
            <person name="Barry K."/>
            <person name="Haridas S."/>
            <person name="Lipzen A."/>
            <person name="Labutti K."/>
            <person name="Grigoriev I.V."/>
            <person name="Murat C."/>
            <person name="Martin F."/>
            <person name="Albertini E."/>
            <person name="Donnini D."/>
            <person name="Bonito G."/>
        </authorList>
    </citation>
    <scope>NUCLEOTIDE SEQUENCE [LARGE SCALE GENOMIC DNA]</scope>
    <source>
        <strain evidence="2 3">Sb_GMNB300</strain>
    </source>
</reference>
<name>A0A5J5F2Y8_9PEZI</name>
<evidence type="ECO:0000256" key="1">
    <source>
        <dbReference type="SAM" id="MobiDB-lite"/>
    </source>
</evidence>
<accession>A0A5J5F2Y8</accession>
<evidence type="ECO:0000313" key="2">
    <source>
        <dbReference type="EMBL" id="KAA8910314.1"/>
    </source>
</evidence>
<evidence type="ECO:0000313" key="3">
    <source>
        <dbReference type="Proteomes" id="UP000326924"/>
    </source>
</evidence>
<feature type="compositionally biased region" description="Acidic residues" evidence="1">
    <location>
        <begin position="387"/>
        <end position="401"/>
    </location>
</feature>
<sequence length="401" mass="45334">MSHQPTEHDSRSATSIHDRIATFLRAPFMDEVDLVLHVEHDVYLSWPTTGLLAICSRSCFPTYSYDPATCTLRISGCNYPIHESILTYVAQLFDAIDQRDWHYAGVPVDLAVKGRVDWQSYCSYKAPPGQSPPWPAWRRLPDAVASFRCRDSRPCGKPAQGVVFEVGFAESYEELVADAFQWLLMEPGVQLVVLIKVHEDRSSCAPTPESQRRIDEYIWRFGNRRARTLLKAKPEFAGRDISVREEGLPCDSDSDWEVYDEIIETVRADDWVGPMSAFVEFWRLRDGKPDVDGIRMSLLPHLHVDNPLIYITDLLPSQERCDLQVTFDLAEYRRKLEDAIQQLAASRALDQCSLEPPQEPITADVLLKEYNISDNASPTGETQGDYQEMDSGDGDGDGAVA</sequence>
<feature type="compositionally biased region" description="Polar residues" evidence="1">
    <location>
        <begin position="372"/>
        <end position="385"/>
    </location>
</feature>
<dbReference type="InParanoid" id="A0A5J5F2Y8"/>
<protein>
    <submittedName>
        <fullName evidence="2">Uncharacterized protein</fullName>
    </submittedName>
</protein>
<dbReference type="Proteomes" id="UP000326924">
    <property type="component" value="Unassembled WGS sequence"/>
</dbReference>